<dbReference type="GO" id="GO:0006281">
    <property type="term" value="P:DNA repair"/>
    <property type="evidence" value="ECO:0007669"/>
    <property type="project" value="InterPro"/>
</dbReference>
<dbReference type="InterPro" id="IPR051675">
    <property type="entry name" value="Endo/Exo/Phosphatase_dom_1"/>
</dbReference>
<dbReference type="GO" id="GO:0015627">
    <property type="term" value="C:type II protein secretion system complex"/>
    <property type="evidence" value="ECO:0007669"/>
    <property type="project" value="TreeGrafter"/>
</dbReference>
<dbReference type="EMBL" id="CP068053">
    <property type="protein sequence ID" value="QQS99888.1"/>
    <property type="molecule type" value="Genomic_DNA"/>
</dbReference>
<dbReference type="Pfam" id="PF10531">
    <property type="entry name" value="SLBB"/>
    <property type="match status" value="1"/>
</dbReference>
<keyword evidence="1" id="KW-1133">Transmembrane helix</keyword>
<feature type="domain" description="Helix-hairpin-helix DNA-binding motif class 1" evidence="2">
    <location>
        <begin position="183"/>
        <end position="202"/>
    </location>
</feature>
<evidence type="ECO:0000313" key="3">
    <source>
        <dbReference type="EMBL" id="QQS99888.1"/>
    </source>
</evidence>
<keyword evidence="4" id="KW-1185">Reference proteome</keyword>
<reference evidence="3 4" key="1">
    <citation type="submission" date="2021-01" db="EMBL/GenBank/DDBJ databases">
        <title>FDA dAtabase for Regulatory Grade micrObial Sequences (FDA-ARGOS): Supporting development and validation of Infectious Disease Dx tests.</title>
        <authorList>
            <person name="Nelson B."/>
            <person name="Plummer A."/>
            <person name="Tallon L."/>
            <person name="Sadzewicz L."/>
            <person name="Zhao X."/>
            <person name="Boylan J."/>
            <person name="Ott S."/>
            <person name="Bowen H."/>
            <person name="Vavikolanu K."/>
            <person name="Mehta A."/>
            <person name="Aluvathingal J."/>
            <person name="Nadendla S."/>
            <person name="Myers T."/>
            <person name="Yan Y."/>
            <person name="Sichtig H."/>
        </authorList>
    </citation>
    <scope>NUCLEOTIDE SEQUENCE [LARGE SCALE GENOMIC DNA]</scope>
    <source>
        <strain evidence="3 4">FDAARGOS_1161</strain>
    </source>
</reference>
<dbReference type="InterPro" id="IPR010994">
    <property type="entry name" value="RuvA_2-like"/>
</dbReference>
<keyword evidence="1" id="KW-0812">Transmembrane</keyword>
<dbReference type="GO" id="GO:0003677">
    <property type="term" value="F:DNA binding"/>
    <property type="evidence" value="ECO:0007669"/>
    <property type="project" value="InterPro"/>
</dbReference>
<dbReference type="Gene3D" id="3.10.560.10">
    <property type="entry name" value="Outer membrane lipoprotein wza domain like"/>
    <property type="match status" value="1"/>
</dbReference>
<evidence type="ECO:0000259" key="2">
    <source>
        <dbReference type="SMART" id="SM00278"/>
    </source>
</evidence>
<evidence type="ECO:0000256" key="1">
    <source>
        <dbReference type="SAM" id="Phobius"/>
    </source>
</evidence>
<evidence type="ECO:0000313" key="4">
    <source>
        <dbReference type="Proteomes" id="UP000595254"/>
    </source>
</evidence>
<dbReference type="Pfam" id="PF12836">
    <property type="entry name" value="HHH_3"/>
    <property type="match status" value="1"/>
</dbReference>
<feature type="transmembrane region" description="Helical" evidence="1">
    <location>
        <begin position="9"/>
        <end position="26"/>
    </location>
</feature>
<protein>
    <submittedName>
        <fullName evidence="3">Helix-hairpin-helix domain-containing protein</fullName>
    </submittedName>
</protein>
<sequence length="206" mass="21854">MDILQNKKVIAGIVAGLAAVTGYFFYQQSDSSITEEPLFAASPAVEQVESPAEEVKPSIIKIDVKGAVQLPGVFIADDGDRVIDLIDDAGGFHPDADRDKVNLAQLVEDQMVIYVPKIGEEAETLPQNAAATVSGAAVGGNEDGMVNLNTATETELMTLTGVGPSKAAAIIEYREKSPFQSIEDLKNVSGIGDKTFEKLQDSITIK</sequence>
<dbReference type="PANTHER" id="PTHR21180:SF32">
    <property type="entry name" value="ENDONUCLEASE_EXONUCLEASE_PHOSPHATASE FAMILY DOMAIN-CONTAINING PROTEIN 1"/>
    <property type="match status" value="1"/>
</dbReference>
<name>A0A974RZW8_PERPY</name>
<dbReference type="GO" id="GO:0015628">
    <property type="term" value="P:protein secretion by the type II secretion system"/>
    <property type="evidence" value="ECO:0007669"/>
    <property type="project" value="TreeGrafter"/>
</dbReference>
<proteinExistence type="predicted"/>
<organism evidence="3 4">
    <name type="scientific">Peribacillus psychrosaccharolyticus</name>
    <name type="common">Bacillus psychrosaccharolyticus</name>
    <dbReference type="NCBI Taxonomy" id="1407"/>
    <lineage>
        <taxon>Bacteria</taxon>
        <taxon>Bacillati</taxon>
        <taxon>Bacillota</taxon>
        <taxon>Bacilli</taxon>
        <taxon>Bacillales</taxon>
        <taxon>Bacillaceae</taxon>
        <taxon>Peribacillus</taxon>
    </lineage>
</organism>
<feature type="domain" description="Helix-hairpin-helix DNA-binding motif class 1" evidence="2">
    <location>
        <begin position="154"/>
        <end position="173"/>
    </location>
</feature>
<keyword evidence="1" id="KW-0472">Membrane</keyword>
<dbReference type="InterPro" id="IPR004509">
    <property type="entry name" value="Competence_ComEA_HhH"/>
</dbReference>
<dbReference type="InterPro" id="IPR003583">
    <property type="entry name" value="Hlx-hairpin-Hlx_DNA-bd_motif"/>
</dbReference>
<dbReference type="SMART" id="SM00278">
    <property type="entry name" value="HhH1"/>
    <property type="match status" value="2"/>
</dbReference>
<dbReference type="PANTHER" id="PTHR21180">
    <property type="entry name" value="ENDONUCLEASE/EXONUCLEASE/PHOSPHATASE FAMILY DOMAIN-CONTAINING PROTEIN 1"/>
    <property type="match status" value="1"/>
</dbReference>
<dbReference type="Proteomes" id="UP000595254">
    <property type="component" value="Chromosome"/>
</dbReference>
<accession>A0A974RZW8</accession>
<dbReference type="KEGG" id="ppsr:I6J18_20250"/>
<dbReference type="InterPro" id="IPR019554">
    <property type="entry name" value="Soluble_ligand-bd"/>
</dbReference>
<dbReference type="SUPFAM" id="SSF47781">
    <property type="entry name" value="RuvA domain 2-like"/>
    <property type="match status" value="1"/>
</dbReference>
<dbReference type="NCBIfam" id="TIGR00426">
    <property type="entry name" value="competence protein ComEA helix-hairpin-helix repeat region"/>
    <property type="match status" value="1"/>
</dbReference>
<gene>
    <name evidence="3" type="ORF">I6J18_20250</name>
</gene>
<dbReference type="Gene3D" id="1.10.150.320">
    <property type="entry name" value="Photosystem II 12 kDa extrinsic protein"/>
    <property type="match status" value="1"/>
</dbReference>
<dbReference type="RefSeq" id="WP_040373868.1">
    <property type="nucleotide sequence ID" value="NZ_CP068053.1"/>
</dbReference>
<dbReference type="AlphaFoldDB" id="A0A974RZW8"/>